<protein>
    <recommendedName>
        <fullName evidence="2">Chlorhexidine efflux transporter domain-containing protein</fullName>
    </recommendedName>
</protein>
<feature type="transmembrane region" description="Helical" evidence="1">
    <location>
        <begin position="12"/>
        <end position="31"/>
    </location>
</feature>
<keyword evidence="1" id="KW-1133">Transmembrane helix</keyword>
<keyword evidence="1" id="KW-0472">Membrane</keyword>
<evidence type="ECO:0000313" key="4">
    <source>
        <dbReference type="Proteomes" id="UP000029462"/>
    </source>
</evidence>
<sequence length="143" mass="16862">MFYLKPVPRRIAYVTTFEVIAIFFSSLLLSGMSHGDAASSLPVAVTTSVVAVVWNYIYNTLFERWEKRNNIQKRTLLIRIVHTLLFETMFIILIVPFFMWYYDVGLVKAFMMEIGLITFFFVYAFVFTWLFDRLFVREPIPAT</sequence>
<feature type="transmembrane region" description="Helical" evidence="1">
    <location>
        <begin position="114"/>
        <end position="131"/>
    </location>
</feature>
<reference evidence="3 4" key="1">
    <citation type="submission" date="2014-09" db="EMBL/GenBank/DDBJ databases">
        <title>Whole genome shotgun sequence of Escherichia vulneris NBRC 102420.</title>
        <authorList>
            <person name="Yoshida Y."/>
            <person name="Hosoyama A."/>
            <person name="Tsuchikane K."/>
            <person name="Ohji S."/>
            <person name="Ichikawa N."/>
            <person name="Kimura A."/>
            <person name="Yamazoe A."/>
            <person name="Ezaki T."/>
            <person name="Fujita N."/>
        </authorList>
    </citation>
    <scope>NUCLEOTIDE SEQUENCE [LARGE SCALE GENOMIC DNA]</scope>
    <source>
        <strain evidence="3 4">NBRC 102420</strain>
    </source>
</reference>
<keyword evidence="1" id="KW-0812">Transmembrane</keyword>
<dbReference type="AlphaFoldDB" id="A0A090VA02"/>
<name>A0A090VA02_PSEVU</name>
<feature type="transmembrane region" description="Helical" evidence="1">
    <location>
        <begin position="37"/>
        <end position="57"/>
    </location>
</feature>
<comment type="caution">
    <text evidence="3">The sequence shown here is derived from an EMBL/GenBank/DDBJ whole genome shotgun (WGS) entry which is preliminary data.</text>
</comment>
<organism evidence="3 4">
    <name type="scientific">Pseudescherichia vulneris NBRC 102420</name>
    <dbReference type="NCBI Taxonomy" id="1115515"/>
    <lineage>
        <taxon>Bacteria</taxon>
        <taxon>Pseudomonadati</taxon>
        <taxon>Pseudomonadota</taxon>
        <taxon>Gammaproteobacteria</taxon>
        <taxon>Enterobacterales</taxon>
        <taxon>Enterobacteriaceae</taxon>
        <taxon>Pseudescherichia</taxon>
    </lineage>
</organism>
<keyword evidence="4" id="KW-1185">Reference proteome</keyword>
<dbReference type="RefSeq" id="WP_042395149.1">
    <property type="nucleotide sequence ID" value="NZ_BBMZ01000030.1"/>
</dbReference>
<feature type="domain" description="Chlorhexidine efflux transporter" evidence="2">
    <location>
        <begin position="74"/>
        <end position="136"/>
    </location>
</feature>
<gene>
    <name evidence="3" type="ORF">EV102420_30_00410</name>
</gene>
<feature type="domain" description="Chlorhexidine efflux transporter" evidence="2">
    <location>
        <begin position="6"/>
        <end position="68"/>
    </location>
</feature>
<evidence type="ECO:0000259" key="2">
    <source>
        <dbReference type="Pfam" id="PF05232"/>
    </source>
</evidence>
<evidence type="ECO:0000313" key="3">
    <source>
        <dbReference type="EMBL" id="GAL60154.1"/>
    </source>
</evidence>
<dbReference type="eggNOG" id="COG4125">
    <property type="taxonomic scope" value="Bacteria"/>
</dbReference>
<dbReference type="NCBIfam" id="NF033664">
    <property type="entry name" value="PACE_transport"/>
    <property type="match status" value="1"/>
</dbReference>
<feature type="transmembrane region" description="Helical" evidence="1">
    <location>
        <begin position="77"/>
        <end position="102"/>
    </location>
</feature>
<dbReference type="Proteomes" id="UP000029462">
    <property type="component" value="Unassembled WGS sequence"/>
</dbReference>
<proteinExistence type="predicted"/>
<dbReference type="Pfam" id="PF05232">
    <property type="entry name" value="BTP"/>
    <property type="match status" value="2"/>
</dbReference>
<dbReference type="STRING" id="1115515.EV102420_30_00410"/>
<evidence type="ECO:0000256" key="1">
    <source>
        <dbReference type="SAM" id="Phobius"/>
    </source>
</evidence>
<dbReference type="EMBL" id="BBMZ01000030">
    <property type="protein sequence ID" value="GAL60154.1"/>
    <property type="molecule type" value="Genomic_DNA"/>
</dbReference>
<accession>A0A090VA02</accession>
<dbReference type="InterPro" id="IPR007896">
    <property type="entry name" value="BTP_bacteria"/>
</dbReference>
<dbReference type="InterPro" id="IPR058208">
    <property type="entry name" value="PACE"/>
</dbReference>